<dbReference type="InterPro" id="IPR001126">
    <property type="entry name" value="UmuC"/>
</dbReference>
<dbReference type="OrthoDB" id="9808813at2"/>
<evidence type="ECO:0000256" key="4">
    <source>
        <dbReference type="ARBA" id="ARBA00022457"/>
    </source>
</evidence>
<evidence type="ECO:0000256" key="13">
    <source>
        <dbReference type="ARBA" id="ARBA00023125"/>
    </source>
</evidence>
<dbReference type="InterPro" id="IPR022880">
    <property type="entry name" value="DNApol_IV"/>
</dbReference>
<feature type="site" description="Substrate discrimination" evidence="16">
    <location>
        <position position="14"/>
    </location>
</feature>
<protein>
    <recommendedName>
        <fullName evidence="16">DNA polymerase IV</fullName>
        <shortName evidence="16">Pol IV</shortName>
        <ecNumber evidence="16">2.7.7.7</ecNumber>
    </recommendedName>
</protein>
<dbReference type="GO" id="GO:0000287">
    <property type="term" value="F:magnesium ion binding"/>
    <property type="evidence" value="ECO:0007669"/>
    <property type="project" value="UniProtKB-UniRule"/>
</dbReference>
<comment type="caution">
    <text evidence="18">The sequence shown here is derived from an EMBL/GenBank/DDBJ whole genome shotgun (WGS) entry which is preliminary data.</text>
</comment>
<dbReference type="Pfam" id="PF00817">
    <property type="entry name" value="IMS"/>
    <property type="match status" value="1"/>
</dbReference>
<gene>
    <name evidence="16" type="primary">dinB</name>
    <name evidence="18" type="ORF">ERX37_09315</name>
</gene>
<dbReference type="PANTHER" id="PTHR11076">
    <property type="entry name" value="DNA REPAIR POLYMERASE UMUC / TRANSFERASE FAMILY MEMBER"/>
    <property type="match status" value="1"/>
</dbReference>
<dbReference type="FunFam" id="3.30.1490.100:FF:000004">
    <property type="entry name" value="DNA polymerase IV"/>
    <property type="match status" value="1"/>
</dbReference>
<dbReference type="InterPro" id="IPR053848">
    <property type="entry name" value="IMS_HHH_1"/>
</dbReference>
<feature type="binding site" evidence="16">
    <location>
        <position position="9"/>
    </location>
    <ligand>
        <name>Mg(2+)</name>
        <dbReference type="ChEBI" id="CHEBI:18420"/>
    </ligand>
</feature>
<dbReference type="InterPro" id="IPR043502">
    <property type="entry name" value="DNA/RNA_pol_sf"/>
</dbReference>
<keyword evidence="12 16" id="KW-0239">DNA-directed DNA polymerase</keyword>
<feature type="domain" description="UmuC" evidence="17">
    <location>
        <begin position="5"/>
        <end position="186"/>
    </location>
</feature>
<keyword evidence="13 16" id="KW-0238">DNA-binding</keyword>
<keyword evidence="11 16" id="KW-0460">Magnesium</keyword>
<evidence type="ECO:0000259" key="17">
    <source>
        <dbReference type="PROSITE" id="PS50173"/>
    </source>
</evidence>
<dbReference type="AlphaFoldDB" id="A0A4R6BI59"/>
<evidence type="ECO:0000256" key="16">
    <source>
        <dbReference type="HAMAP-Rule" id="MF_01113"/>
    </source>
</evidence>
<dbReference type="InterPro" id="IPR050116">
    <property type="entry name" value="DNA_polymerase-Y"/>
</dbReference>
<dbReference type="GO" id="GO:0009432">
    <property type="term" value="P:SOS response"/>
    <property type="evidence" value="ECO:0007669"/>
    <property type="project" value="TreeGrafter"/>
</dbReference>
<dbReference type="InterPro" id="IPR017961">
    <property type="entry name" value="DNA_pol_Y-fam_little_finger"/>
</dbReference>
<sequence length="360" mass="41021">MERRIIHVDMDAFYAQIEQRDSPSLKGKPVIVGGKSSSRGVVSTASYEARKFGVHSAMPMTRAHQLCPDGYYVTPRFNIYREVSSIIMDIFRSYTDYVQPVSLDEAYLDITHLVRRDMPASRIADFIKKDVLEATDLTCSAGVSYNRFLAKMASGMNKPNGLTIIHHGNVHDILMPLPIGDFPGVGKVTEERMKTLDIHTGQDLFNQSERDLINWFGKRGPKLFRYARGQGDDTVQSERVRKSIGKETTFEVDKNEDEEILAVIRKLSQQVSEKMSQHGLVGDTVTVKLKEFDFKTVTKQMKLPDPISEPADIYNISYRLYTELKSTERPIRLIGVTMGNLKEKSFENMTIYDFIQRKSE</sequence>
<evidence type="ECO:0000256" key="14">
    <source>
        <dbReference type="ARBA" id="ARBA00023204"/>
    </source>
</evidence>
<dbReference type="NCBIfam" id="NF002677">
    <property type="entry name" value="PRK02406.1"/>
    <property type="match status" value="1"/>
</dbReference>
<evidence type="ECO:0000256" key="7">
    <source>
        <dbReference type="ARBA" id="ARBA00022695"/>
    </source>
</evidence>
<dbReference type="NCBIfam" id="NF010731">
    <property type="entry name" value="PRK14133.1"/>
    <property type="match status" value="1"/>
</dbReference>
<keyword evidence="8 16" id="KW-0235">DNA replication</keyword>
<evidence type="ECO:0000256" key="11">
    <source>
        <dbReference type="ARBA" id="ARBA00022842"/>
    </source>
</evidence>
<dbReference type="Gene3D" id="1.10.150.20">
    <property type="entry name" value="5' to 3' exonuclease, C-terminal subdomain"/>
    <property type="match status" value="1"/>
</dbReference>
<keyword evidence="6 16" id="KW-0808">Transferase</keyword>
<dbReference type="InterPro" id="IPR043128">
    <property type="entry name" value="Rev_trsase/Diguanyl_cyclase"/>
</dbReference>
<evidence type="ECO:0000256" key="3">
    <source>
        <dbReference type="ARBA" id="ARBA00011245"/>
    </source>
</evidence>
<evidence type="ECO:0000256" key="15">
    <source>
        <dbReference type="ARBA" id="ARBA00049244"/>
    </source>
</evidence>
<evidence type="ECO:0000256" key="10">
    <source>
        <dbReference type="ARBA" id="ARBA00022763"/>
    </source>
</evidence>
<dbReference type="GO" id="GO:0003887">
    <property type="term" value="F:DNA-directed DNA polymerase activity"/>
    <property type="evidence" value="ECO:0007669"/>
    <property type="project" value="UniProtKB-UniRule"/>
</dbReference>
<evidence type="ECO:0000256" key="6">
    <source>
        <dbReference type="ARBA" id="ARBA00022679"/>
    </source>
</evidence>
<reference evidence="18 19" key="1">
    <citation type="submission" date="2019-01" db="EMBL/GenBank/DDBJ databases">
        <title>Draft genome sequences of the type strains of six Macrococcus species.</title>
        <authorList>
            <person name="Mazhar S."/>
            <person name="Altermann E."/>
            <person name="Hill C."/>
            <person name="Mcauliffe O."/>
        </authorList>
    </citation>
    <scope>NUCLEOTIDE SEQUENCE [LARGE SCALE GENOMIC DNA]</scope>
    <source>
        <strain evidence="18 19">CCM4809</strain>
    </source>
</reference>
<dbReference type="GO" id="GO:0005829">
    <property type="term" value="C:cytosol"/>
    <property type="evidence" value="ECO:0007669"/>
    <property type="project" value="TreeGrafter"/>
</dbReference>
<evidence type="ECO:0000256" key="8">
    <source>
        <dbReference type="ARBA" id="ARBA00022705"/>
    </source>
</evidence>
<keyword evidence="14 16" id="KW-0234">DNA repair</keyword>
<dbReference type="Pfam" id="PF21999">
    <property type="entry name" value="IMS_HHH_1"/>
    <property type="match status" value="1"/>
</dbReference>
<dbReference type="GO" id="GO:0042276">
    <property type="term" value="P:error-prone translesion synthesis"/>
    <property type="evidence" value="ECO:0007669"/>
    <property type="project" value="TreeGrafter"/>
</dbReference>
<evidence type="ECO:0000313" key="19">
    <source>
        <dbReference type="Proteomes" id="UP000295328"/>
    </source>
</evidence>
<comment type="subunit">
    <text evidence="3 16">Monomer.</text>
</comment>
<evidence type="ECO:0000256" key="5">
    <source>
        <dbReference type="ARBA" id="ARBA00022490"/>
    </source>
</evidence>
<dbReference type="Proteomes" id="UP000295328">
    <property type="component" value="Unassembled WGS sequence"/>
</dbReference>
<keyword evidence="9 16" id="KW-0479">Metal-binding</keyword>
<dbReference type="Gene3D" id="3.30.70.270">
    <property type="match status" value="1"/>
</dbReference>
<keyword evidence="4 16" id="KW-0515">Mutator protein</keyword>
<keyword evidence="5 16" id="KW-0963">Cytoplasm</keyword>
<dbReference type="SUPFAM" id="SSF100879">
    <property type="entry name" value="Lesion bypass DNA polymerase (Y-family), little finger domain"/>
    <property type="match status" value="1"/>
</dbReference>
<dbReference type="Pfam" id="PF11799">
    <property type="entry name" value="IMS_C"/>
    <property type="match status" value="1"/>
</dbReference>
<dbReference type="InterPro" id="IPR036775">
    <property type="entry name" value="DNA_pol_Y-fam_lit_finger_sf"/>
</dbReference>
<comment type="cofactor">
    <cofactor evidence="16">
        <name>Mg(2+)</name>
        <dbReference type="ChEBI" id="CHEBI:18420"/>
    </cofactor>
    <text evidence="16">Binds 2 magnesium ions per subunit.</text>
</comment>
<proteinExistence type="inferred from homology"/>
<keyword evidence="7 16" id="KW-0548">Nucleotidyltransferase</keyword>
<comment type="catalytic activity">
    <reaction evidence="15 16">
        <text>DNA(n) + a 2'-deoxyribonucleoside 5'-triphosphate = DNA(n+1) + diphosphate</text>
        <dbReference type="Rhea" id="RHEA:22508"/>
        <dbReference type="Rhea" id="RHEA-COMP:17339"/>
        <dbReference type="Rhea" id="RHEA-COMP:17340"/>
        <dbReference type="ChEBI" id="CHEBI:33019"/>
        <dbReference type="ChEBI" id="CHEBI:61560"/>
        <dbReference type="ChEBI" id="CHEBI:173112"/>
        <dbReference type="EC" id="2.7.7.7"/>
    </reaction>
</comment>
<evidence type="ECO:0000313" key="18">
    <source>
        <dbReference type="EMBL" id="TDM01303.1"/>
    </source>
</evidence>
<evidence type="ECO:0000256" key="12">
    <source>
        <dbReference type="ARBA" id="ARBA00022932"/>
    </source>
</evidence>
<feature type="binding site" evidence="16">
    <location>
        <position position="104"/>
    </location>
    <ligand>
        <name>Mg(2+)</name>
        <dbReference type="ChEBI" id="CHEBI:18420"/>
    </ligand>
</feature>
<evidence type="ECO:0000256" key="2">
    <source>
        <dbReference type="ARBA" id="ARBA00010945"/>
    </source>
</evidence>
<dbReference type="CDD" id="cd03586">
    <property type="entry name" value="PolY_Pol_IV_kappa"/>
    <property type="match status" value="1"/>
</dbReference>
<comment type="subcellular location">
    <subcellularLocation>
        <location evidence="1 16">Cytoplasm</location>
    </subcellularLocation>
</comment>
<dbReference type="PANTHER" id="PTHR11076:SF33">
    <property type="entry name" value="DNA POLYMERASE KAPPA"/>
    <property type="match status" value="1"/>
</dbReference>
<keyword evidence="10 16" id="KW-0227">DNA damage</keyword>
<dbReference type="FunFam" id="3.40.1170.60:FF:000001">
    <property type="entry name" value="DNA polymerase IV"/>
    <property type="match status" value="1"/>
</dbReference>
<evidence type="ECO:0000256" key="9">
    <source>
        <dbReference type="ARBA" id="ARBA00022723"/>
    </source>
</evidence>
<comment type="similarity">
    <text evidence="2 16">Belongs to the DNA polymerase type-Y family.</text>
</comment>
<dbReference type="RefSeq" id="WP_133430405.1">
    <property type="nucleotide sequence ID" value="NZ_BMCC01000004.1"/>
</dbReference>
<organism evidence="18 19">
    <name type="scientific">Macrococcus hajekii</name>
    <dbReference type="NCBI Taxonomy" id="198482"/>
    <lineage>
        <taxon>Bacteria</taxon>
        <taxon>Bacillati</taxon>
        <taxon>Bacillota</taxon>
        <taxon>Bacilli</taxon>
        <taxon>Bacillales</taxon>
        <taxon>Staphylococcaceae</taxon>
        <taxon>Macrococcus</taxon>
    </lineage>
</organism>
<dbReference type="SUPFAM" id="SSF56672">
    <property type="entry name" value="DNA/RNA polymerases"/>
    <property type="match status" value="1"/>
</dbReference>
<feature type="active site" evidence="16">
    <location>
        <position position="105"/>
    </location>
</feature>
<accession>A0A4R6BI59</accession>
<dbReference type="GO" id="GO:0006261">
    <property type="term" value="P:DNA-templated DNA replication"/>
    <property type="evidence" value="ECO:0007669"/>
    <property type="project" value="UniProtKB-UniRule"/>
</dbReference>
<keyword evidence="19" id="KW-1185">Reference proteome</keyword>
<dbReference type="HAMAP" id="MF_01113">
    <property type="entry name" value="DNApol_IV"/>
    <property type="match status" value="1"/>
</dbReference>
<dbReference type="GO" id="GO:0003684">
    <property type="term" value="F:damaged DNA binding"/>
    <property type="evidence" value="ECO:0007669"/>
    <property type="project" value="InterPro"/>
</dbReference>
<dbReference type="Gene3D" id="3.40.1170.60">
    <property type="match status" value="1"/>
</dbReference>
<dbReference type="EMBL" id="SCWE01000004">
    <property type="protein sequence ID" value="TDM01303.1"/>
    <property type="molecule type" value="Genomic_DNA"/>
</dbReference>
<dbReference type="EC" id="2.7.7.7" evidence="16"/>
<dbReference type="PROSITE" id="PS50173">
    <property type="entry name" value="UMUC"/>
    <property type="match status" value="1"/>
</dbReference>
<dbReference type="GO" id="GO:0006281">
    <property type="term" value="P:DNA repair"/>
    <property type="evidence" value="ECO:0007669"/>
    <property type="project" value="UniProtKB-UniRule"/>
</dbReference>
<dbReference type="Gene3D" id="3.30.1490.100">
    <property type="entry name" value="DNA polymerase, Y-family, little finger domain"/>
    <property type="match status" value="1"/>
</dbReference>
<name>A0A4R6BI59_9STAP</name>
<comment type="function">
    <text evidence="16">Poorly processive, error-prone DNA polymerase involved in untargeted mutagenesis. Copies undamaged DNA at stalled replication forks, which arise in vivo from mismatched or misaligned primer ends. These misaligned primers can be extended by PolIV. Exhibits no 3'-5' exonuclease (proofreading) activity. May be involved in translesional synthesis, in conjunction with the beta clamp from PolIII.</text>
</comment>
<evidence type="ECO:0000256" key="1">
    <source>
        <dbReference type="ARBA" id="ARBA00004496"/>
    </source>
</evidence>